<dbReference type="SUPFAM" id="SSF53474">
    <property type="entry name" value="alpha/beta-Hydrolases"/>
    <property type="match status" value="1"/>
</dbReference>
<feature type="chain" id="PRO_5004196122" evidence="2">
    <location>
        <begin position="22"/>
        <end position="272"/>
    </location>
</feature>
<dbReference type="Proteomes" id="UP000001953">
    <property type="component" value="Chromosome"/>
</dbReference>
<dbReference type="ESTHER" id="nithx-q1qin7">
    <property type="family name" value="Dienelactone_hydrolase"/>
</dbReference>
<keyword evidence="2" id="KW-0732">Signal</keyword>
<dbReference type="Pfam" id="PF01738">
    <property type="entry name" value="DLH"/>
    <property type="match status" value="1"/>
</dbReference>
<dbReference type="RefSeq" id="WP_011511566.1">
    <property type="nucleotide sequence ID" value="NC_007964.1"/>
</dbReference>
<dbReference type="PANTHER" id="PTHR22946:SF9">
    <property type="entry name" value="POLYKETIDE TRANSFERASE AF380"/>
    <property type="match status" value="1"/>
</dbReference>
<dbReference type="OrthoDB" id="3647650at2"/>
<sequence length="272" mass="29523">MRLLSALVSVVILASTVTTFAASGKPPPPQRVDIPQASGVLHGLLYKPDGNGPFATVIALHGCSGLEHGGQIQPRYRDWTERLLKAGNAVLFPDSYGSRSAGQQCQPKQRKIHARRERIADIRAAQQWLIHQSWVLHDRIGLLGWDSGASAVLWAVRPQLAPAGRHDDFRSAVALYPNCRIASRLGWSARVPTLVLVGADDDLSSPSACRQMVDNARGRSALARIIVYPNAHHGFDRANVPLHLVAGRHGHIGTNPGGRVDSQKQVAAWLSR</sequence>
<dbReference type="InterPro" id="IPR050261">
    <property type="entry name" value="FrsA_esterase"/>
</dbReference>
<dbReference type="Gene3D" id="3.40.50.1820">
    <property type="entry name" value="alpha/beta hydrolase"/>
    <property type="match status" value="1"/>
</dbReference>
<protein>
    <submittedName>
        <fullName evidence="4">Dienelactone hydrolase</fullName>
    </submittedName>
</protein>
<name>Q1QIN7_NITHX</name>
<dbReference type="STRING" id="323097.Nham_3175"/>
<dbReference type="InterPro" id="IPR002925">
    <property type="entry name" value="Dienelactn_hydro"/>
</dbReference>
<accession>Q1QIN7</accession>
<evidence type="ECO:0000313" key="4">
    <source>
        <dbReference type="EMBL" id="ABE63910.1"/>
    </source>
</evidence>
<dbReference type="KEGG" id="nha:Nham_3175"/>
<dbReference type="GO" id="GO:0052689">
    <property type="term" value="F:carboxylic ester hydrolase activity"/>
    <property type="evidence" value="ECO:0007669"/>
    <property type="project" value="UniProtKB-ARBA"/>
</dbReference>
<dbReference type="EMBL" id="CP000319">
    <property type="protein sequence ID" value="ABE63910.1"/>
    <property type="molecule type" value="Genomic_DNA"/>
</dbReference>
<evidence type="ECO:0000313" key="5">
    <source>
        <dbReference type="Proteomes" id="UP000001953"/>
    </source>
</evidence>
<evidence type="ECO:0000259" key="3">
    <source>
        <dbReference type="Pfam" id="PF01738"/>
    </source>
</evidence>
<organism evidence="4 5">
    <name type="scientific">Nitrobacter hamburgensis (strain DSM 10229 / NCIMB 13809 / X14)</name>
    <dbReference type="NCBI Taxonomy" id="323097"/>
    <lineage>
        <taxon>Bacteria</taxon>
        <taxon>Pseudomonadati</taxon>
        <taxon>Pseudomonadota</taxon>
        <taxon>Alphaproteobacteria</taxon>
        <taxon>Hyphomicrobiales</taxon>
        <taxon>Nitrobacteraceae</taxon>
        <taxon>Nitrobacter</taxon>
    </lineage>
</organism>
<dbReference type="InterPro" id="IPR029058">
    <property type="entry name" value="AB_hydrolase_fold"/>
</dbReference>
<feature type="signal peptide" evidence="2">
    <location>
        <begin position="1"/>
        <end position="21"/>
    </location>
</feature>
<feature type="domain" description="Dienelactone hydrolase" evidence="3">
    <location>
        <begin position="42"/>
        <end position="240"/>
    </location>
</feature>
<dbReference type="PANTHER" id="PTHR22946">
    <property type="entry name" value="DIENELACTONE HYDROLASE DOMAIN-CONTAINING PROTEIN-RELATED"/>
    <property type="match status" value="1"/>
</dbReference>
<dbReference type="AlphaFoldDB" id="Q1QIN7"/>
<dbReference type="eggNOG" id="COG0412">
    <property type="taxonomic scope" value="Bacteria"/>
</dbReference>
<gene>
    <name evidence="4" type="ordered locus">Nham_3175</name>
</gene>
<keyword evidence="5" id="KW-1185">Reference proteome</keyword>
<evidence type="ECO:0000256" key="2">
    <source>
        <dbReference type="SAM" id="SignalP"/>
    </source>
</evidence>
<keyword evidence="1 4" id="KW-0378">Hydrolase</keyword>
<proteinExistence type="predicted"/>
<dbReference type="HOGENOM" id="CLU_064072_0_0_5"/>
<evidence type="ECO:0000256" key="1">
    <source>
        <dbReference type="ARBA" id="ARBA00022801"/>
    </source>
</evidence>
<reference evidence="4 5" key="1">
    <citation type="submission" date="2006-03" db="EMBL/GenBank/DDBJ databases">
        <title>Complete sequence of chromosome of Nitrobacter hamburgensis X14.</title>
        <authorList>
            <consortium name="US DOE Joint Genome Institute"/>
            <person name="Copeland A."/>
            <person name="Lucas S."/>
            <person name="Lapidus A."/>
            <person name="Barry K."/>
            <person name="Detter J.C."/>
            <person name="Glavina del Rio T."/>
            <person name="Hammon N."/>
            <person name="Israni S."/>
            <person name="Dalin E."/>
            <person name="Tice H."/>
            <person name="Pitluck S."/>
            <person name="Chain P."/>
            <person name="Malfatti S."/>
            <person name="Shin M."/>
            <person name="Vergez L."/>
            <person name="Schmutz J."/>
            <person name="Larimer F."/>
            <person name="Land M."/>
            <person name="Hauser L."/>
            <person name="Kyrpides N."/>
            <person name="Ivanova N."/>
            <person name="Ward B."/>
            <person name="Arp D."/>
            <person name="Klotz M."/>
            <person name="Stein L."/>
            <person name="O'Mullan G."/>
            <person name="Starkenburg S."/>
            <person name="Sayavedra L."/>
            <person name="Poret-Peterson A.T."/>
            <person name="Gentry M.E."/>
            <person name="Bruce D."/>
            <person name="Richardson P."/>
        </authorList>
    </citation>
    <scope>NUCLEOTIDE SEQUENCE [LARGE SCALE GENOMIC DNA]</scope>
    <source>
        <strain evidence="5">DSM 10229 / NCIMB 13809 / X14</strain>
    </source>
</reference>